<gene>
    <name evidence="2" type="ORF">M9458_053182</name>
</gene>
<feature type="compositionally biased region" description="Polar residues" evidence="1">
    <location>
        <begin position="26"/>
        <end position="52"/>
    </location>
</feature>
<accession>A0ABD0MRA0</accession>
<proteinExistence type="predicted"/>
<dbReference type="PANTHER" id="PTHR33053:SF26">
    <property type="entry name" value="TRANSPOSASE DOMAIN-CONTAINING PROTEIN"/>
    <property type="match status" value="1"/>
</dbReference>
<dbReference type="AlphaFoldDB" id="A0ABD0MRA0"/>
<dbReference type="EMBL" id="JAMKFB020000241">
    <property type="protein sequence ID" value="KAL0151530.1"/>
    <property type="molecule type" value="Genomic_DNA"/>
</dbReference>
<feature type="region of interest" description="Disordered" evidence="1">
    <location>
        <begin position="1"/>
        <end position="65"/>
    </location>
</feature>
<evidence type="ECO:0000256" key="1">
    <source>
        <dbReference type="SAM" id="MobiDB-lite"/>
    </source>
</evidence>
<evidence type="ECO:0000313" key="3">
    <source>
        <dbReference type="Proteomes" id="UP001529510"/>
    </source>
</evidence>
<feature type="compositionally biased region" description="Basic and acidic residues" evidence="1">
    <location>
        <begin position="53"/>
        <end position="65"/>
    </location>
</feature>
<dbReference type="PANTHER" id="PTHR33053">
    <property type="entry name" value="PROTEIN, PUTATIVE-RELATED"/>
    <property type="match status" value="1"/>
</dbReference>
<keyword evidence="3" id="KW-1185">Reference proteome</keyword>
<organism evidence="2 3">
    <name type="scientific">Cirrhinus mrigala</name>
    <name type="common">Mrigala</name>
    <dbReference type="NCBI Taxonomy" id="683832"/>
    <lineage>
        <taxon>Eukaryota</taxon>
        <taxon>Metazoa</taxon>
        <taxon>Chordata</taxon>
        <taxon>Craniata</taxon>
        <taxon>Vertebrata</taxon>
        <taxon>Euteleostomi</taxon>
        <taxon>Actinopterygii</taxon>
        <taxon>Neopterygii</taxon>
        <taxon>Teleostei</taxon>
        <taxon>Ostariophysi</taxon>
        <taxon>Cypriniformes</taxon>
        <taxon>Cyprinidae</taxon>
        <taxon>Labeoninae</taxon>
        <taxon>Labeonini</taxon>
        <taxon>Cirrhinus</taxon>
    </lineage>
</organism>
<comment type="caution">
    <text evidence="2">The sequence shown here is derived from an EMBL/GenBank/DDBJ whole genome shotgun (WGS) entry which is preliminary data.</text>
</comment>
<sequence length="618" mass="71136">MWRKKKRELDQLLQDSDNDDSLPDIQNVSESDNELESTNSLDSFELNSNDSHGSTDSEKEQNHEEVNVNLEEDLRQWATKNRETHRSVNQLLSILRKQGHLLPMDARTLLSTPQDKESVVKCGGQYKYYGLEKGICQFLSQTECNAIHLSINIDGIPLFKSSGIQFWPILVKFSHFDPFIVAIFCGQKKPSPTEEFLSDFLNEYKLLKDNGINYKGQTYTIHIESLICDAPARAYLKCIKNHNSYDSCERCIIRGKHVEGRIVFDEQECPARTDEAFSRAEYRIHQTSVSPLIAAGIPCVSAVVLDYMHMVILGVVRRLLTFLTRGPKHCRLSLRQRDEISHKLHELRGKMPSEFARQPRGLNELDRWKATELRQFLLYTGPVVLKNVLPPERYKHFLSLTVALSIMLEPDDRTRNAYLQFAQELMKHFVTSSAALYGRCFPVYNVHGLVHLHEDVRHFNRSLNEISCFPFENYLQKIKKCVRSGKSPLEQVTRRLSEIEHAGVNKSETQPDKQPVFVSVKEKDCCFLLKDDRYAFIREKNADGTFVCEILNQRHTSALFHQPCSSKLINIVCTENGQGRMKRDLLLQTDLIRKVACLPQENGGYVLIPLRHGMEHKS</sequence>
<name>A0ABD0MRA0_CIRMR</name>
<reference evidence="2 3" key="1">
    <citation type="submission" date="2024-05" db="EMBL/GenBank/DDBJ databases">
        <title>Genome sequencing and assembly of Indian major carp, Cirrhinus mrigala (Hamilton, 1822).</title>
        <authorList>
            <person name="Mohindra V."/>
            <person name="Chowdhury L.M."/>
            <person name="Lal K."/>
            <person name="Jena J.K."/>
        </authorList>
    </citation>
    <scope>NUCLEOTIDE SEQUENCE [LARGE SCALE GENOMIC DNA]</scope>
    <source>
        <strain evidence="2">CM1030</strain>
        <tissue evidence="2">Blood</tissue>
    </source>
</reference>
<protein>
    <recommendedName>
        <fullName evidence="4">Transposase domain-containing protein</fullName>
    </recommendedName>
</protein>
<evidence type="ECO:0008006" key="4">
    <source>
        <dbReference type="Google" id="ProtNLM"/>
    </source>
</evidence>
<evidence type="ECO:0000313" key="2">
    <source>
        <dbReference type="EMBL" id="KAL0151530.1"/>
    </source>
</evidence>
<dbReference type="Proteomes" id="UP001529510">
    <property type="component" value="Unassembled WGS sequence"/>
</dbReference>